<organism evidence="2 3">
    <name type="scientific">Fibrisoma limi BUZ 3</name>
    <dbReference type="NCBI Taxonomy" id="1185876"/>
    <lineage>
        <taxon>Bacteria</taxon>
        <taxon>Pseudomonadati</taxon>
        <taxon>Bacteroidota</taxon>
        <taxon>Cytophagia</taxon>
        <taxon>Cytophagales</taxon>
        <taxon>Spirosomataceae</taxon>
        <taxon>Fibrisoma</taxon>
    </lineage>
</organism>
<keyword evidence="3" id="KW-1185">Reference proteome</keyword>
<dbReference type="Gene3D" id="2.40.50.100">
    <property type="match status" value="1"/>
</dbReference>
<evidence type="ECO:0000313" key="3">
    <source>
        <dbReference type="Proteomes" id="UP000009309"/>
    </source>
</evidence>
<evidence type="ECO:0000256" key="1">
    <source>
        <dbReference type="SAM" id="Coils"/>
    </source>
</evidence>
<name>I2GPI9_9BACT</name>
<dbReference type="Gene3D" id="2.40.30.170">
    <property type="match status" value="1"/>
</dbReference>
<gene>
    <name evidence="2" type="primary">ydhJ</name>
    <name evidence="2" type="ORF">BN8_05104</name>
</gene>
<dbReference type="PANTHER" id="PTHR30469:SF15">
    <property type="entry name" value="HLYD FAMILY OF SECRETION PROTEINS"/>
    <property type="match status" value="1"/>
</dbReference>
<sequence>MQTHHTTNVMQCNFQTVGALLVASAVLLNVTSCSESNGKEESAAKPDSVQTPVAVNRVMGVARIEPEDGILNITAGTSGKVLNVLIDENQAVQSGQSLINVEVAVETAQLTQAQSKIATQQASIQARQARLNGLNVDWQKARDTYERNLKLVEAKAQTKQALDESKAALDRLATDVASAKADVLEATNRLHELRADINYYRTVVSQKKVTTVQAGKILKVNVNPGDYVTDDTQIAEFAAAGPLVAKTEVDELYADRVRTGQRAAIISQTTGDTLAGGTVSFTADYLRRKSLFTDQNTEQEDRRVREVHIRLEPGRTPLIGSRVDCLILLQ</sequence>
<dbReference type="GO" id="GO:1990281">
    <property type="term" value="C:efflux pump complex"/>
    <property type="evidence" value="ECO:0007669"/>
    <property type="project" value="TreeGrafter"/>
</dbReference>
<protein>
    <submittedName>
        <fullName evidence="2">Uncharacterized protein</fullName>
    </submittedName>
</protein>
<dbReference type="STRING" id="1185876.BN8_05104"/>
<proteinExistence type="predicted"/>
<keyword evidence="1" id="KW-0175">Coiled coil</keyword>
<dbReference type="eggNOG" id="COG1566">
    <property type="taxonomic scope" value="Bacteria"/>
</dbReference>
<evidence type="ECO:0000313" key="2">
    <source>
        <dbReference type="EMBL" id="CCH55817.1"/>
    </source>
</evidence>
<dbReference type="Gene3D" id="1.10.287.470">
    <property type="entry name" value="Helix hairpin bin"/>
    <property type="match status" value="1"/>
</dbReference>
<dbReference type="GO" id="GO:0015562">
    <property type="term" value="F:efflux transmembrane transporter activity"/>
    <property type="evidence" value="ECO:0007669"/>
    <property type="project" value="TreeGrafter"/>
</dbReference>
<dbReference type="AlphaFoldDB" id="I2GPI9"/>
<dbReference type="PANTHER" id="PTHR30469">
    <property type="entry name" value="MULTIDRUG RESISTANCE PROTEIN MDTA"/>
    <property type="match status" value="1"/>
</dbReference>
<feature type="coiled-coil region" evidence="1">
    <location>
        <begin position="135"/>
        <end position="196"/>
    </location>
</feature>
<dbReference type="SUPFAM" id="SSF111369">
    <property type="entry name" value="HlyD-like secretion proteins"/>
    <property type="match status" value="1"/>
</dbReference>
<dbReference type="EMBL" id="CAIT01000009">
    <property type="protein sequence ID" value="CCH55817.1"/>
    <property type="molecule type" value="Genomic_DNA"/>
</dbReference>
<accession>I2GPI9</accession>
<dbReference type="Proteomes" id="UP000009309">
    <property type="component" value="Unassembled WGS sequence"/>
</dbReference>
<comment type="caution">
    <text evidence="2">The sequence shown here is derived from an EMBL/GenBank/DDBJ whole genome shotgun (WGS) entry which is preliminary data.</text>
</comment>
<reference evidence="2 3" key="1">
    <citation type="journal article" date="2012" name="J. Bacteriol.">
        <title>Genome Sequence of the Filamentous Bacterium Fibrisoma limi BUZ 3T.</title>
        <authorList>
            <person name="Filippini M."/>
            <person name="Qi W."/>
            <person name="Jaenicke S."/>
            <person name="Goesmann A."/>
            <person name="Smits T.H."/>
            <person name="Bagheri H.C."/>
        </authorList>
    </citation>
    <scope>NUCLEOTIDE SEQUENCE [LARGE SCALE GENOMIC DNA]</scope>
    <source>
        <strain evidence="3">BUZ 3T</strain>
    </source>
</reference>